<evidence type="ECO:0000256" key="1">
    <source>
        <dbReference type="SAM" id="MobiDB-lite"/>
    </source>
</evidence>
<dbReference type="InterPro" id="IPR012349">
    <property type="entry name" value="Split_barrel_FMN-bd"/>
</dbReference>
<name>A0A1I2XD76_9ACTN</name>
<dbReference type="Proteomes" id="UP000181942">
    <property type="component" value="Unassembled WGS sequence"/>
</dbReference>
<protein>
    <submittedName>
        <fullName evidence="2">Pyridoxamine 5'-phosphate oxidase</fullName>
    </submittedName>
</protein>
<accession>A0A1I2XD76</accession>
<proteinExistence type="predicted"/>
<feature type="region of interest" description="Disordered" evidence="1">
    <location>
        <begin position="26"/>
        <end position="49"/>
    </location>
</feature>
<evidence type="ECO:0000313" key="3">
    <source>
        <dbReference type="Proteomes" id="UP000181942"/>
    </source>
</evidence>
<reference evidence="2 3" key="1">
    <citation type="submission" date="2016-10" db="EMBL/GenBank/DDBJ databases">
        <authorList>
            <person name="de Groot N.N."/>
        </authorList>
    </citation>
    <scope>NUCLEOTIDE SEQUENCE [LARGE SCALE GENOMIC DNA]</scope>
    <source>
        <strain evidence="2 3">OK461</strain>
    </source>
</reference>
<dbReference type="Gene3D" id="2.30.110.10">
    <property type="entry name" value="Electron Transport, Fmn-binding Protein, Chain A"/>
    <property type="match status" value="1"/>
</dbReference>
<dbReference type="EMBL" id="FONR01000045">
    <property type="protein sequence ID" value="SFH10959.1"/>
    <property type="molecule type" value="Genomic_DNA"/>
</dbReference>
<organism evidence="2 3">
    <name type="scientific">Streptomyces mirabilis</name>
    <dbReference type="NCBI Taxonomy" id="68239"/>
    <lineage>
        <taxon>Bacteria</taxon>
        <taxon>Bacillati</taxon>
        <taxon>Actinomycetota</taxon>
        <taxon>Actinomycetes</taxon>
        <taxon>Kitasatosporales</taxon>
        <taxon>Streptomycetaceae</taxon>
        <taxon>Streptomyces</taxon>
    </lineage>
</organism>
<feature type="region of interest" description="Disordered" evidence="1">
    <location>
        <begin position="113"/>
        <end position="177"/>
    </location>
</feature>
<evidence type="ECO:0000313" key="2">
    <source>
        <dbReference type="EMBL" id="SFH10959.1"/>
    </source>
</evidence>
<dbReference type="AlphaFoldDB" id="A0A1I2XD76"/>
<dbReference type="SUPFAM" id="SSF50475">
    <property type="entry name" value="FMN-binding split barrel"/>
    <property type="match status" value="1"/>
</dbReference>
<gene>
    <name evidence="2" type="ORF">SAMN02787118_14514</name>
</gene>
<feature type="region of interest" description="Disordered" evidence="1">
    <location>
        <begin position="192"/>
        <end position="235"/>
    </location>
</feature>
<sequence>MCVARLEEYFDSRVLDSLAEASSRAAFSENESAPPGQEPACRATGTPKGRPHVVPVIVGFADGSGTIRVDAHDLPDRRGQNRFHHRNIEKNPWISLVVGRRGLDRSLRTVRRPVGRRGGRNGSTAQGRPRPVCVVRSPGAPGDEPLSAREREVPARGARGTSSLEIARERSPRGSVTATRRMVPVRDVSTREGLLGTERSHEKPTWAGRRLVPGQAVAGPVHSPDVGEGGEVSDG</sequence>